<reference evidence="4" key="2">
    <citation type="journal article" date="2018" name="Plant J.">
        <title>The Sorghum bicolor reference genome: improved assembly, gene annotations, a transcriptome atlas, and signatures of genome organization.</title>
        <authorList>
            <person name="McCormick R.F."/>
            <person name="Truong S.K."/>
            <person name="Sreedasyam A."/>
            <person name="Jenkins J."/>
            <person name="Shu S."/>
            <person name="Sims D."/>
            <person name="Kennedy M."/>
            <person name="Amirebrahimi M."/>
            <person name="Weers B.D."/>
            <person name="McKinley B."/>
            <person name="Mattison A."/>
            <person name="Morishige D.T."/>
            <person name="Grimwood J."/>
            <person name="Schmutz J."/>
            <person name="Mullet J.E."/>
        </authorList>
    </citation>
    <scope>NUCLEOTIDE SEQUENCE [LARGE SCALE GENOMIC DNA]</scope>
    <source>
        <strain evidence="4">cv. BTx623</strain>
    </source>
</reference>
<dbReference type="HOGENOM" id="CLU_354749_0_0_1"/>
<evidence type="ECO:0000313" key="4">
    <source>
        <dbReference type="Proteomes" id="UP000000768"/>
    </source>
</evidence>
<keyword evidence="4" id="KW-1185">Reference proteome</keyword>
<protein>
    <submittedName>
        <fullName evidence="3">Uncharacterized protein</fullName>
    </submittedName>
</protein>
<gene>
    <name evidence="3" type="ORF">SORBI_3001G535000</name>
</gene>
<dbReference type="Proteomes" id="UP000000768">
    <property type="component" value="Chromosome 1"/>
</dbReference>
<dbReference type="OrthoDB" id="687166at2759"/>
<feature type="region of interest" description="Disordered" evidence="1">
    <location>
        <begin position="1"/>
        <end position="20"/>
    </location>
</feature>
<organism evidence="3 4">
    <name type="scientific">Sorghum bicolor</name>
    <name type="common">Sorghum</name>
    <name type="synonym">Sorghum vulgare</name>
    <dbReference type="NCBI Taxonomy" id="4558"/>
    <lineage>
        <taxon>Eukaryota</taxon>
        <taxon>Viridiplantae</taxon>
        <taxon>Streptophyta</taxon>
        <taxon>Embryophyta</taxon>
        <taxon>Tracheophyta</taxon>
        <taxon>Spermatophyta</taxon>
        <taxon>Magnoliopsida</taxon>
        <taxon>Liliopsida</taxon>
        <taxon>Poales</taxon>
        <taxon>Poaceae</taxon>
        <taxon>PACMAD clade</taxon>
        <taxon>Panicoideae</taxon>
        <taxon>Andropogonodae</taxon>
        <taxon>Andropogoneae</taxon>
        <taxon>Sorghinae</taxon>
        <taxon>Sorghum</taxon>
    </lineage>
</organism>
<feature type="compositionally biased region" description="Basic and acidic residues" evidence="1">
    <location>
        <begin position="11"/>
        <end position="20"/>
    </location>
</feature>
<evidence type="ECO:0000256" key="2">
    <source>
        <dbReference type="SAM" id="Phobius"/>
    </source>
</evidence>
<proteinExistence type="predicted"/>
<reference evidence="3 4" key="1">
    <citation type="journal article" date="2009" name="Nature">
        <title>The Sorghum bicolor genome and the diversification of grasses.</title>
        <authorList>
            <person name="Paterson A.H."/>
            <person name="Bowers J.E."/>
            <person name="Bruggmann R."/>
            <person name="Dubchak I."/>
            <person name="Grimwood J."/>
            <person name="Gundlach H."/>
            <person name="Haberer G."/>
            <person name="Hellsten U."/>
            <person name="Mitros T."/>
            <person name="Poliakov A."/>
            <person name="Schmutz J."/>
            <person name="Spannagl M."/>
            <person name="Tang H."/>
            <person name="Wang X."/>
            <person name="Wicker T."/>
            <person name="Bharti A.K."/>
            <person name="Chapman J."/>
            <person name="Feltus F.A."/>
            <person name="Gowik U."/>
            <person name="Grigoriev I.V."/>
            <person name="Lyons E."/>
            <person name="Maher C.A."/>
            <person name="Martis M."/>
            <person name="Narechania A."/>
            <person name="Otillar R.P."/>
            <person name="Penning B.W."/>
            <person name="Salamov A.A."/>
            <person name="Wang Y."/>
            <person name="Zhang L."/>
            <person name="Carpita N.C."/>
            <person name="Freeling M."/>
            <person name="Gingle A.R."/>
            <person name="Hash C.T."/>
            <person name="Keller B."/>
            <person name="Klein P."/>
            <person name="Kresovich S."/>
            <person name="McCann M.C."/>
            <person name="Ming R."/>
            <person name="Peterson D.G."/>
            <person name="Mehboob-ur-Rahman"/>
            <person name="Ware D."/>
            <person name="Westhoff P."/>
            <person name="Mayer K.F."/>
            <person name="Messing J."/>
            <person name="Rokhsar D.S."/>
        </authorList>
    </citation>
    <scope>NUCLEOTIDE SEQUENCE [LARGE SCALE GENOMIC DNA]</scope>
    <source>
        <strain evidence="4">cv. BTx623</strain>
    </source>
</reference>
<dbReference type="InParanoid" id="C5X133"/>
<keyword evidence="2" id="KW-1133">Transmembrane helix</keyword>
<sequence>MSSKASSDPVDLEKGITGLRKEDDPRKSMCIKLSLDATALLYVLFFVGFMAWAIMVSNTWWDVLLVLCILLPILLLTLWLTTKMKEVCFQGHDTEEATLGSDHTDLSTKLLLASSNKK</sequence>
<feature type="transmembrane region" description="Helical" evidence="2">
    <location>
        <begin position="60"/>
        <end position="80"/>
    </location>
</feature>
<name>C5X133_SORBI</name>
<keyword evidence="2" id="KW-0472">Membrane</keyword>
<evidence type="ECO:0000256" key="1">
    <source>
        <dbReference type="SAM" id="MobiDB-lite"/>
    </source>
</evidence>
<keyword evidence="2" id="KW-0812">Transmembrane</keyword>
<dbReference type="AlphaFoldDB" id="C5X133"/>
<evidence type="ECO:0000313" key="3">
    <source>
        <dbReference type="EMBL" id="EER95653.2"/>
    </source>
</evidence>
<dbReference type="EMBL" id="CM000760">
    <property type="protein sequence ID" value="EER95653.2"/>
    <property type="molecule type" value="Genomic_DNA"/>
</dbReference>
<dbReference type="OMA" id="FQGHDTE"/>
<accession>C5X133</accession>
<dbReference type="Gramene" id="EER95653">
    <property type="protein sequence ID" value="EER95653"/>
    <property type="gene ID" value="SORBI_3001G535000"/>
</dbReference>
<feature type="transmembrane region" description="Helical" evidence="2">
    <location>
        <begin position="33"/>
        <end position="54"/>
    </location>
</feature>